<dbReference type="EMBL" id="PKUN01000023">
    <property type="protein sequence ID" value="PLX60471.1"/>
    <property type="molecule type" value="Genomic_DNA"/>
</dbReference>
<dbReference type="Proteomes" id="UP000235015">
    <property type="component" value="Unassembled WGS sequence"/>
</dbReference>
<feature type="domain" description="Transglycosylase SLT" evidence="3">
    <location>
        <begin position="30"/>
        <end position="323"/>
    </location>
</feature>
<comment type="caution">
    <text evidence="4">The sequence shown here is derived from an EMBL/GenBank/DDBJ whole genome shotgun (WGS) entry which is preliminary data.</text>
</comment>
<dbReference type="GO" id="GO:0008933">
    <property type="term" value="F:peptidoglycan lytic transglycosylase activity"/>
    <property type="evidence" value="ECO:0007669"/>
    <property type="project" value="TreeGrafter"/>
</dbReference>
<sequence length="334" mass="37215">MVNTLTRIGFLATLLYWQGAVLAAPPTDRVEELIQDLAAEKGYPTQTLRELLQGASRSQLVIDSLNRPAETIHTWKTYRPIFLKQNRIEEGVAYWEKHRETLERAQAIYGVPPEIIVAIIGVETFYGKRPGTISILDALYTQAYHYPKRYQFGRSQLKAFLQILMEERMEPAMAVGSYAGAMGTPQFIPTSYLSYAVDFDGDGKRDIWGNDADVIGSVANYFSKHNWREGEAVALPVRAVEPGHPYYVEPAQRATPPDKPLADLAQAGIVTGPTPVTTDAKATLLHLQGAEGAEFWLGLDNFYVITRYNHSNLYAMAVYQLSQEILALKNGSAS</sequence>
<evidence type="ECO:0000256" key="1">
    <source>
        <dbReference type="PIRSR" id="PIRSR611757-1"/>
    </source>
</evidence>
<dbReference type="InterPro" id="IPR043426">
    <property type="entry name" value="MltB-like"/>
</dbReference>
<organism evidence="4 5">
    <name type="scientific">Sedimenticola selenatireducens</name>
    <dbReference type="NCBI Taxonomy" id="191960"/>
    <lineage>
        <taxon>Bacteria</taxon>
        <taxon>Pseudomonadati</taxon>
        <taxon>Pseudomonadota</taxon>
        <taxon>Gammaproteobacteria</taxon>
        <taxon>Chromatiales</taxon>
        <taxon>Sedimenticolaceae</taxon>
        <taxon>Sedimenticola</taxon>
    </lineage>
</organism>
<dbReference type="InterPro" id="IPR023346">
    <property type="entry name" value="Lysozyme-like_dom_sf"/>
</dbReference>
<dbReference type="PANTHER" id="PTHR30163:SF9">
    <property type="entry name" value="MEMBRANE-BOUND LYTIC MUREIN TRANSGLYCOSYLASE B"/>
    <property type="match status" value="1"/>
</dbReference>
<evidence type="ECO:0000313" key="5">
    <source>
        <dbReference type="Proteomes" id="UP000235015"/>
    </source>
</evidence>
<feature type="chain" id="PRO_5014853276" evidence="2">
    <location>
        <begin position="24"/>
        <end position="334"/>
    </location>
</feature>
<protein>
    <submittedName>
        <fullName evidence="4">Lytic murein transglycosylase B</fullName>
    </submittedName>
</protein>
<feature type="active site" evidence="1">
    <location>
        <position position="123"/>
    </location>
</feature>
<feature type="signal peptide" evidence="2">
    <location>
        <begin position="1"/>
        <end position="23"/>
    </location>
</feature>
<proteinExistence type="predicted"/>
<evidence type="ECO:0000313" key="4">
    <source>
        <dbReference type="EMBL" id="PLX60471.1"/>
    </source>
</evidence>
<dbReference type="CDD" id="cd13399">
    <property type="entry name" value="Slt35-like"/>
    <property type="match status" value="1"/>
</dbReference>
<dbReference type="PANTHER" id="PTHR30163">
    <property type="entry name" value="MEMBRANE-BOUND LYTIC MUREIN TRANSGLYCOSYLASE B"/>
    <property type="match status" value="1"/>
</dbReference>
<dbReference type="InterPro" id="IPR011757">
    <property type="entry name" value="Lytic_transglycosylase_MltB"/>
</dbReference>
<evidence type="ECO:0000256" key="2">
    <source>
        <dbReference type="SAM" id="SignalP"/>
    </source>
</evidence>
<dbReference type="Gene3D" id="1.10.530.10">
    <property type="match status" value="1"/>
</dbReference>
<dbReference type="AlphaFoldDB" id="A0A2N6CTH8"/>
<dbReference type="Gene3D" id="1.10.8.350">
    <property type="entry name" value="Bacterial muramidase"/>
    <property type="match status" value="1"/>
</dbReference>
<dbReference type="SUPFAM" id="SSF53955">
    <property type="entry name" value="Lysozyme-like"/>
    <property type="match status" value="1"/>
</dbReference>
<accession>A0A2N6CTH8</accession>
<keyword evidence="2" id="KW-0732">Signal</keyword>
<dbReference type="FunFam" id="1.10.8.350:FF:000001">
    <property type="entry name" value="Lytic murein transglycosylase B"/>
    <property type="match status" value="1"/>
</dbReference>
<dbReference type="NCBIfam" id="TIGR02282">
    <property type="entry name" value="MltB"/>
    <property type="match status" value="1"/>
</dbReference>
<dbReference type="InterPro" id="IPR031304">
    <property type="entry name" value="SLT_2"/>
</dbReference>
<gene>
    <name evidence="4" type="primary">mltB</name>
    <name evidence="4" type="ORF">C0630_13460</name>
</gene>
<dbReference type="STRING" id="1111735.GCA_000428045_01496"/>
<reference evidence="4 5" key="1">
    <citation type="submission" date="2017-11" db="EMBL/GenBank/DDBJ databases">
        <title>Genome-resolved metagenomics identifies genetic mobility, metabolic interactions, and unexpected diversity in perchlorate-reducing communities.</title>
        <authorList>
            <person name="Barnum T.P."/>
            <person name="Figueroa I.A."/>
            <person name="Carlstrom C.I."/>
            <person name="Lucas L.N."/>
            <person name="Engelbrektson A.L."/>
            <person name="Coates J.D."/>
        </authorList>
    </citation>
    <scope>NUCLEOTIDE SEQUENCE [LARGE SCALE GENOMIC DNA]</scope>
    <source>
        <strain evidence="4">BM301</strain>
    </source>
</reference>
<dbReference type="GO" id="GO:0009253">
    <property type="term" value="P:peptidoglycan catabolic process"/>
    <property type="evidence" value="ECO:0007669"/>
    <property type="project" value="TreeGrafter"/>
</dbReference>
<dbReference type="RefSeq" id="WP_273440034.1">
    <property type="nucleotide sequence ID" value="NZ_PKUN01000023.1"/>
</dbReference>
<name>A0A2N6CTH8_9GAMM</name>
<dbReference type="Pfam" id="PF13406">
    <property type="entry name" value="SLT_2"/>
    <property type="match status" value="1"/>
</dbReference>
<evidence type="ECO:0000259" key="3">
    <source>
        <dbReference type="Pfam" id="PF13406"/>
    </source>
</evidence>